<evidence type="ECO:0000256" key="3">
    <source>
        <dbReference type="ARBA" id="ARBA00023163"/>
    </source>
</evidence>
<dbReference type="GO" id="GO:0003677">
    <property type="term" value="F:DNA binding"/>
    <property type="evidence" value="ECO:0007669"/>
    <property type="project" value="UniProtKB-KW"/>
</dbReference>
<evidence type="ECO:0000259" key="4">
    <source>
        <dbReference type="PROSITE" id="PS51063"/>
    </source>
</evidence>
<dbReference type="Proteomes" id="UP000049472">
    <property type="component" value="Unassembled WGS sequence"/>
</dbReference>
<dbReference type="PROSITE" id="PS51063">
    <property type="entry name" value="HTH_CRP_2"/>
    <property type="match status" value="1"/>
</dbReference>
<dbReference type="EMBL" id="CVRQ01000019">
    <property type="protein sequence ID" value="CRL37747.1"/>
    <property type="molecule type" value="Genomic_DNA"/>
</dbReference>
<dbReference type="Gene3D" id="2.60.120.10">
    <property type="entry name" value="Jelly Rolls"/>
    <property type="match status" value="1"/>
</dbReference>
<dbReference type="Pfam" id="PF13545">
    <property type="entry name" value="HTH_Crp_2"/>
    <property type="match status" value="1"/>
</dbReference>
<dbReference type="Gene3D" id="1.10.10.10">
    <property type="entry name" value="Winged helix-like DNA-binding domain superfamily/Winged helix DNA-binding domain"/>
    <property type="match status" value="1"/>
</dbReference>
<organism evidence="5 6">
    <name type="scientific">Agathobacter rectalis</name>
    <dbReference type="NCBI Taxonomy" id="39491"/>
    <lineage>
        <taxon>Bacteria</taxon>
        <taxon>Bacillati</taxon>
        <taxon>Bacillota</taxon>
        <taxon>Clostridia</taxon>
        <taxon>Lachnospirales</taxon>
        <taxon>Lachnospiraceae</taxon>
        <taxon>Agathobacter</taxon>
    </lineage>
</organism>
<dbReference type="InterPro" id="IPR014710">
    <property type="entry name" value="RmlC-like_jellyroll"/>
</dbReference>
<keyword evidence="2" id="KW-0238">DNA-binding</keyword>
<dbReference type="InterPro" id="IPR018490">
    <property type="entry name" value="cNMP-bd_dom_sf"/>
</dbReference>
<dbReference type="SUPFAM" id="SSF46785">
    <property type="entry name" value="Winged helix' DNA-binding domain"/>
    <property type="match status" value="1"/>
</dbReference>
<dbReference type="RefSeq" id="WP_306767757.1">
    <property type="nucleotide sequence ID" value="NZ_AP031452.1"/>
</dbReference>
<accession>A0A0M6WL28</accession>
<dbReference type="SUPFAM" id="SSF51206">
    <property type="entry name" value="cAMP-binding domain-like"/>
    <property type="match status" value="1"/>
</dbReference>
<feature type="domain" description="HTH crp-type" evidence="4">
    <location>
        <begin position="145"/>
        <end position="211"/>
    </location>
</feature>
<dbReference type="InterPro" id="IPR012318">
    <property type="entry name" value="HTH_CRP"/>
</dbReference>
<dbReference type="InterPro" id="IPR000595">
    <property type="entry name" value="cNMP-bd_dom"/>
</dbReference>
<dbReference type="InterPro" id="IPR036388">
    <property type="entry name" value="WH-like_DNA-bd_sf"/>
</dbReference>
<proteinExistence type="predicted"/>
<dbReference type="GO" id="GO:0006355">
    <property type="term" value="P:regulation of DNA-templated transcription"/>
    <property type="evidence" value="ECO:0007669"/>
    <property type="project" value="InterPro"/>
</dbReference>
<reference evidence="6" key="1">
    <citation type="submission" date="2015-05" db="EMBL/GenBank/DDBJ databases">
        <authorList>
            <consortium name="Pathogen Informatics"/>
        </authorList>
    </citation>
    <scope>NUCLEOTIDE SEQUENCE [LARGE SCALE GENOMIC DNA]</scope>
    <source>
        <strain evidence="6">T1-815</strain>
    </source>
</reference>
<name>A0A0M6WL28_9FIRM</name>
<keyword evidence="1" id="KW-0805">Transcription regulation</keyword>
<keyword evidence="6" id="KW-1185">Reference proteome</keyword>
<evidence type="ECO:0000256" key="2">
    <source>
        <dbReference type="ARBA" id="ARBA00023125"/>
    </source>
</evidence>
<evidence type="ECO:0000313" key="5">
    <source>
        <dbReference type="EMBL" id="CRL37747.1"/>
    </source>
</evidence>
<dbReference type="Pfam" id="PF00027">
    <property type="entry name" value="cNMP_binding"/>
    <property type="match status" value="1"/>
</dbReference>
<evidence type="ECO:0000313" key="6">
    <source>
        <dbReference type="Proteomes" id="UP000049472"/>
    </source>
</evidence>
<protein>
    <submittedName>
        <fullName evidence="5">Putative transcriptional regulator</fullName>
    </submittedName>
</protein>
<sequence length="219" mass="25322">MSFENYFPLWNDLNTAQKKLISDNLITQHVKKGTIIHNGNMDCTGLLLIKSGQLRTYILSNEGREITLYRLFDMDICLLSASCIIRSIQFEVTIEAEKDTDLWIIPAEIYKGIMKDSAPVANYTNELMATRFSDVMWLIEQIMWKSLDKRVASFLLEETSIEGTNELKITHETIANHLGSHREVITRMLRYFQSEDLVKLSRGKITILDSKRLETLQRS</sequence>
<keyword evidence="3" id="KW-0804">Transcription</keyword>
<dbReference type="CDD" id="cd00038">
    <property type="entry name" value="CAP_ED"/>
    <property type="match status" value="1"/>
</dbReference>
<evidence type="ECO:0000256" key="1">
    <source>
        <dbReference type="ARBA" id="ARBA00023015"/>
    </source>
</evidence>
<dbReference type="SMART" id="SM00419">
    <property type="entry name" value="HTH_CRP"/>
    <property type="match status" value="1"/>
</dbReference>
<dbReference type="InterPro" id="IPR036390">
    <property type="entry name" value="WH_DNA-bd_sf"/>
</dbReference>
<gene>
    <name evidence="5" type="ORF">T1815_16621</name>
</gene>
<dbReference type="AlphaFoldDB" id="A0A0M6WL28"/>